<dbReference type="Pfam" id="PF00664">
    <property type="entry name" value="ABC_membrane"/>
    <property type="match status" value="1"/>
</dbReference>
<dbReference type="GO" id="GO:0006879">
    <property type="term" value="P:intracellular iron ion homeostasis"/>
    <property type="evidence" value="ECO:0007669"/>
    <property type="project" value="TreeGrafter"/>
</dbReference>
<dbReference type="InterPro" id="IPR027417">
    <property type="entry name" value="P-loop_NTPase"/>
</dbReference>
<sequence>MRSQSIEEKGEKLSEMYILKEIAKYLVPKASPEFRKRAGLALALLVGSKILNVQVPFFFKYTVDTLTLDPSGATPAMVWGMLAMTPAAIIMGYTLTRIGASFCNEARNAVFSSVTQQAIRKVSGDVFTHLHNLDLGFHLSRQTGAVSRVIDRGSRGINFVLSSMIFNIAPTALEVLMVAGILAYKCGSAFAALTGVTIAAYTAFTFAITSWRTQFRRQMNRAESQASSRAVDSLINYETVKYFDAEEHERRRYDECQRVYERAAVETQRSLSLLNFGQSAIFSTALGAAMLLSARGVARGELSIGDLVMVNGLLLQLSLPLNFLGSVYRETKQSFIDMGAMFALMNERAAIKDTPGAVELPASPSGYSIKLKHVNFGYREGHPILHDVSLEVPAGSSLALVGTSGSGKSTILRLLYRFYDAQAGRIEVNGLDVRDIKLDSLRRALGAVPQDLVLFNDTIRYNIAYGRRGATDAEVEQAARQAAIHDRILTFPKGYDTEVGERGLKLSGGEKQRVALARAFLKDPPLLLCDEATSALDTATEKAILASLFALTKGRTTLLVAHRLSTAAQCDQIAVLEQGRVVEQGSHAELLALGGRYAELWQRQAGTVDATAAPEEL</sequence>
<dbReference type="PROSITE" id="PS00211">
    <property type="entry name" value="ABC_TRANSPORTER_1"/>
    <property type="match status" value="1"/>
</dbReference>
<dbReference type="InterPro" id="IPR017871">
    <property type="entry name" value="ABC_transporter-like_CS"/>
</dbReference>
<feature type="transmembrane region" description="Helical" evidence="9">
    <location>
        <begin position="77"/>
        <end position="95"/>
    </location>
</feature>
<dbReference type="Proteomes" id="UP001255856">
    <property type="component" value="Unassembled WGS sequence"/>
</dbReference>
<dbReference type="InterPro" id="IPR039421">
    <property type="entry name" value="Type_1_exporter"/>
</dbReference>
<dbReference type="AlphaFoldDB" id="A0AAD9IHM1"/>
<evidence type="ECO:0000256" key="4">
    <source>
        <dbReference type="ARBA" id="ARBA00022741"/>
    </source>
</evidence>
<gene>
    <name evidence="12" type="ORF">QBZ16_005031</name>
</gene>
<dbReference type="PROSITE" id="PS50929">
    <property type="entry name" value="ABC_TM1F"/>
    <property type="match status" value="1"/>
</dbReference>
<organism evidence="12 13">
    <name type="scientific">Prototheca wickerhamii</name>
    <dbReference type="NCBI Taxonomy" id="3111"/>
    <lineage>
        <taxon>Eukaryota</taxon>
        <taxon>Viridiplantae</taxon>
        <taxon>Chlorophyta</taxon>
        <taxon>core chlorophytes</taxon>
        <taxon>Trebouxiophyceae</taxon>
        <taxon>Chlorellales</taxon>
        <taxon>Chlorellaceae</taxon>
        <taxon>Prototheca</taxon>
    </lineage>
</organism>
<reference evidence="12" key="1">
    <citation type="submission" date="2021-01" db="EMBL/GenBank/DDBJ databases">
        <authorList>
            <person name="Eckstrom K.M.E."/>
        </authorList>
    </citation>
    <scope>NUCLEOTIDE SEQUENCE</scope>
    <source>
        <strain evidence="12">UVCC 0001</strain>
    </source>
</reference>
<evidence type="ECO:0000256" key="8">
    <source>
        <dbReference type="ARBA" id="ARBA00024363"/>
    </source>
</evidence>
<evidence type="ECO:0000313" key="13">
    <source>
        <dbReference type="Proteomes" id="UP001255856"/>
    </source>
</evidence>
<dbReference type="CDD" id="cd18582">
    <property type="entry name" value="ABC_6TM_ATM1_ABCB7"/>
    <property type="match status" value="1"/>
</dbReference>
<dbReference type="GO" id="GO:0016887">
    <property type="term" value="F:ATP hydrolysis activity"/>
    <property type="evidence" value="ECO:0007669"/>
    <property type="project" value="InterPro"/>
</dbReference>
<keyword evidence="13" id="KW-1185">Reference proteome</keyword>
<dbReference type="EMBL" id="JASFZW010000008">
    <property type="protein sequence ID" value="KAK2076805.1"/>
    <property type="molecule type" value="Genomic_DNA"/>
</dbReference>
<feature type="domain" description="ABC transporter" evidence="10">
    <location>
        <begin position="369"/>
        <end position="603"/>
    </location>
</feature>
<evidence type="ECO:0000256" key="9">
    <source>
        <dbReference type="SAM" id="Phobius"/>
    </source>
</evidence>
<feature type="transmembrane region" description="Helical" evidence="9">
    <location>
        <begin position="190"/>
        <end position="211"/>
    </location>
</feature>
<dbReference type="InterPro" id="IPR011527">
    <property type="entry name" value="ABC1_TM_dom"/>
</dbReference>
<dbReference type="Gene3D" id="3.40.50.300">
    <property type="entry name" value="P-loop containing nucleotide triphosphate hydrolases"/>
    <property type="match status" value="1"/>
</dbReference>
<dbReference type="InterPro" id="IPR003439">
    <property type="entry name" value="ABC_transporter-like_ATP-bd"/>
</dbReference>
<keyword evidence="4" id="KW-0547">Nucleotide-binding</keyword>
<dbReference type="GO" id="GO:0005743">
    <property type="term" value="C:mitochondrial inner membrane"/>
    <property type="evidence" value="ECO:0007669"/>
    <property type="project" value="TreeGrafter"/>
</dbReference>
<comment type="similarity">
    <text evidence="8">Belongs to the ABC transporter superfamily. ABCB family. Heavy Metal importer (TC 3.A.1.210) subfamily.</text>
</comment>
<evidence type="ECO:0000259" key="10">
    <source>
        <dbReference type="PROSITE" id="PS50893"/>
    </source>
</evidence>
<dbReference type="GO" id="GO:0005524">
    <property type="term" value="F:ATP binding"/>
    <property type="evidence" value="ECO:0007669"/>
    <property type="project" value="UniProtKB-KW"/>
</dbReference>
<evidence type="ECO:0000256" key="5">
    <source>
        <dbReference type="ARBA" id="ARBA00022840"/>
    </source>
</evidence>
<proteinExistence type="inferred from homology"/>
<dbReference type="InterPro" id="IPR003593">
    <property type="entry name" value="AAA+_ATPase"/>
</dbReference>
<keyword evidence="2" id="KW-0813">Transport</keyword>
<name>A0AAD9IHM1_PROWI</name>
<feature type="transmembrane region" description="Helical" evidence="9">
    <location>
        <begin position="38"/>
        <end position="57"/>
    </location>
</feature>
<dbReference type="SUPFAM" id="SSF90123">
    <property type="entry name" value="ABC transporter transmembrane region"/>
    <property type="match status" value="1"/>
</dbReference>
<dbReference type="Gene3D" id="1.20.1560.10">
    <property type="entry name" value="ABC transporter type 1, transmembrane domain"/>
    <property type="match status" value="1"/>
</dbReference>
<feature type="transmembrane region" description="Helical" evidence="9">
    <location>
        <begin position="157"/>
        <end position="184"/>
    </location>
</feature>
<dbReference type="SUPFAM" id="SSF52540">
    <property type="entry name" value="P-loop containing nucleoside triphosphate hydrolases"/>
    <property type="match status" value="1"/>
</dbReference>
<dbReference type="SMART" id="SM00382">
    <property type="entry name" value="AAA"/>
    <property type="match status" value="1"/>
</dbReference>
<dbReference type="InterPro" id="IPR036640">
    <property type="entry name" value="ABC1_TM_sf"/>
</dbReference>
<protein>
    <submittedName>
        <fullName evidence="12">Uncharacterized protein</fullName>
    </submittedName>
</protein>
<keyword evidence="3 9" id="KW-0812">Transmembrane</keyword>
<feature type="domain" description="ABC transmembrane type-1" evidence="11">
    <location>
        <begin position="40"/>
        <end position="333"/>
    </location>
</feature>
<evidence type="ECO:0000313" key="12">
    <source>
        <dbReference type="EMBL" id="KAK2076805.1"/>
    </source>
</evidence>
<evidence type="ECO:0000259" key="11">
    <source>
        <dbReference type="PROSITE" id="PS50929"/>
    </source>
</evidence>
<accession>A0AAD9IHM1</accession>
<evidence type="ECO:0000256" key="2">
    <source>
        <dbReference type="ARBA" id="ARBA00022448"/>
    </source>
</evidence>
<keyword evidence="7 9" id="KW-0472">Membrane</keyword>
<dbReference type="PANTHER" id="PTHR24221">
    <property type="entry name" value="ATP-BINDING CASSETTE SUB-FAMILY B"/>
    <property type="match status" value="1"/>
</dbReference>
<comment type="subcellular location">
    <subcellularLocation>
        <location evidence="1">Mitochondrion membrane</location>
        <topology evidence="1">Multi-pass membrane protein</topology>
    </subcellularLocation>
</comment>
<dbReference type="GO" id="GO:0140359">
    <property type="term" value="F:ABC-type transporter activity"/>
    <property type="evidence" value="ECO:0007669"/>
    <property type="project" value="InterPro"/>
</dbReference>
<dbReference type="PROSITE" id="PS50893">
    <property type="entry name" value="ABC_TRANSPORTER_2"/>
    <property type="match status" value="1"/>
</dbReference>
<comment type="caution">
    <text evidence="12">The sequence shown here is derived from an EMBL/GenBank/DDBJ whole genome shotgun (WGS) entry which is preliminary data.</text>
</comment>
<dbReference type="PANTHER" id="PTHR24221:SF402">
    <property type="entry name" value="IRON-SULFUR CLUSTERS TRANSPORTER ABCB7, MITOCHONDRIAL"/>
    <property type="match status" value="1"/>
</dbReference>
<evidence type="ECO:0000256" key="3">
    <source>
        <dbReference type="ARBA" id="ARBA00022692"/>
    </source>
</evidence>
<evidence type="ECO:0000256" key="1">
    <source>
        <dbReference type="ARBA" id="ARBA00004225"/>
    </source>
</evidence>
<keyword evidence="6 9" id="KW-1133">Transmembrane helix</keyword>
<keyword evidence="5" id="KW-0067">ATP-binding</keyword>
<dbReference type="Pfam" id="PF00005">
    <property type="entry name" value="ABC_tran"/>
    <property type="match status" value="1"/>
</dbReference>
<evidence type="ECO:0000256" key="6">
    <source>
        <dbReference type="ARBA" id="ARBA00022989"/>
    </source>
</evidence>
<dbReference type="FunFam" id="3.40.50.300:FF:000287">
    <property type="entry name" value="Multidrug ABC transporter ATP-binding protein"/>
    <property type="match status" value="1"/>
</dbReference>
<feature type="transmembrane region" description="Helical" evidence="9">
    <location>
        <begin position="271"/>
        <end position="292"/>
    </location>
</feature>
<evidence type="ECO:0000256" key="7">
    <source>
        <dbReference type="ARBA" id="ARBA00023136"/>
    </source>
</evidence>